<name>A0ACC1YP25_MELAZ</name>
<sequence length="650" mass="72432">MNERWRFHWLKFNMAALTLVLLLFLQNLSLSCSLNDEGMALLRFRERVVRDPYGALSNWDDSGRDIDPCSWFGVECSEGKVVMLNLRDLCLGGTLAPEIGKLAELKSMSWKCWTWDIITLADHFPSDFGNNLSLTTLLLDNNRYLGSISPELDELRTVSEFQVDEHHLTNTPVRASSNSGLFLWNKIKRIDIAFRRQLQRVANGFKRGKGSEPSSSIAAPPASPIPPSVSPSQSPWSFSPSPSPLGSPPVVEPPAQANKPVVPSPTQLHRAPTTSPASTPSKIDETSPKPHHHMVLVLAGIFGGSSLILISAIGILFCRSSKVVTVKPWVTGLSGQLQKAFVTGVPKLKRSELEAACEDFSNIIGSFSEGTVYKGTLSSGVEIAVTSTSVKSRADWSKNLESQFRKKIDTLSKVNHKNFVNLIGYCEEDEPFTRMMVFEYAPNGTLFEHLHIQEAEHLDWAMRLRIAMGMAYCLEHLHQLTPPVAHRNLHSSSVHLTEDYAAKISDFSFWNNTTAAKSGSVVMELLETSAADLESNVYRFGVILFEMITGRIPCSMEYGSLEEWASDYLKGEKPLKEMVDPTLKSFQENELEELLEVIKNCLHPDHKQRPPMRDILPKLKEITAMGPDGATPKLSPLWWAELEILTTETS</sequence>
<keyword evidence="1" id="KW-0418">Kinase</keyword>
<keyword evidence="2" id="KW-1185">Reference proteome</keyword>
<accession>A0ACC1YP25</accession>
<reference evidence="1 2" key="1">
    <citation type="journal article" date="2023" name="Science">
        <title>Complex scaffold remodeling in plant triterpene biosynthesis.</title>
        <authorList>
            <person name="De La Pena R."/>
            <person name="Hodgson H."/>
            <person name="Liu J.C."/>
            <person name="Stephenson M.J."/>
            <person name="Martin A.C."/>
            <person name="Owen C."/>
            <person name="Harkess A."/>
            <person name="Leebens-Mack J."/>
            <person name="Jimenez L.E."/>
            <person name="Osbourn A."/>
            <person name="Sattely E.S."/>
        </authorList>
    </citation>
    <scope>NUCLEOTIDE SEQUENCE [LARGE SCALE GENOMIC DNA]</scope>
    <source>
        <strain evidence="2">cv. JPN11</strain>
        <tissue evidence="1">Leaf</tissue>
    </source>
</reference>
<protein>
    <submittedName>
        <fullName evidence="1">Protein kinase family protein</fullName>
    </submittedName>
</protein>
<evidence type="ECO:0000313" key="1">
    <source>
        <dbReference type="EMBL" id="KAJ4725527.1"/>
    </source>
</evidence>
<dbReference type="Proteomes" id="UP001164539">
    <property type="component" value="Chromosome 2"/>
</dbReference>
<comment type="caution">
    <text evidence="1">The sequence shown here is derived from an EMBL/GenBank/DDBJ whole genome shotgun (WGS) entry which is preliminary data.</text>
</comment>
<proteinExistence type="predicted"/>
<dbReference type="EMBL" id="CM051395">
    <property type="protein sequence ID" value="KAJ4725527.1"/>
    <property type="molecule type" value="Genomic_DNA"/>
</dbReference>
<organism evidence="1 2">
    <name type="scientific">Melia azedarach</name>
    <name type="common">Chinaberry tree</name>
    <dbReference type="NCBI Taxonomy" id="155640"/>
    <lineage>
        <taxon>Eukaryota</taxon>
        <taxon>Viridiplantae</taxon>
        <taxon>Streptophyta</taxon>
        <taxon>Embryophyta</taxon>
        <taxon>Tracheophyta</taxon>
        <taxon>Spermatophyta</taxon>
        <taxon>Magnoliopsida</taxon>
        <taxon>eudicotyledons</taxon>
        <taxon>Gunneridae</taxon>
        <taxon>Pentapetalae</taxon>
        <taxon>rosids</taxon>
        <taxon>malvids</taxon>
        <taxon>Sapindales</taxon>
        <taxon>Meliaceae</taxon>
        <taxon>Melia</taxon>
    </lineage>
</organism>
<keyword evidence="1" id="KW-0808">Transferase</keyword>
<evidence type="ECO:0000313" key="2">
    <source>
        <dbReference type="Proteomes" id="UP001164539"/>
    </source>
</evidence>
<gene>
    <name evidence="1" type="ORF">OWV82_004387</name>
</gene>